<evidence type="ECO:0000256" key="2">
    <source>
        <dbReference type="SAM" id="Phobius"/>
    </source>
</evidence>
<keyword evidence="2" id="KW-1133">Transmembrane helix</keyword>
<keyword evidence="2" id="KW-0472">Membrane</keyword>
<gene>
    <name evidence="3" type="ORF">PSTT_09106</name>
</gene>
<evidence type="ECO:0000313" key="3">
    <source>
        <dbReference type="EMBL" id="POW06203.1"/>
    </source>
</evidence>
<evidence type="ECO:0000256" key="1">
    <source>
        <dbReference type="SAM" id="MobiDB-lite"/>
    </source>
</evidence>
<organism evidence="3 4">
    <name type="scientific">Puccinia striiformis</name>
    <dbReference type="NCBI Taxonomy" id="27350"/>
    <lineage>
        <taxon>Eukaryota</taxon>
        <taxon>Fungi</taxon>
        <taxon>Dikarya</taxon>
        <taxon>Basidiomycota</taxon>
        <taxon>Pucciniomycotina</taxon>
        <taxon>Pucciniomycetes</taxon>
        <taxon>Pucciniales</taxon>
        <taxon>Pucciniaceae</taxon>
        <taxon>Puccinia</taxon>
    </lineage>
</organism>
<dbReference type="EMBL" id="PKSL01000089">
    <property type="protein sequence ID" value="POW06203.1"/>
    <property type="molecule type" value="Genomic_DNA"/>
</dbReference>
<dbReference type="VEuPathDB" id="FungiDB:PSHT_14113"/>
<proteinExistence type="predicted"/>
<feature type="non-terminal residue" evidence="3">
    <location>
        <position position="433"/>
    </location>
</feature>
<accession>A0A2S4V9J2</accession>
<dbReference type="Proteomes" id="UP000239156">
    <property type="component" value="Unassembled WGS sequence"/>
</dbReference>
<protein>
    <submittedName>
        <fullName evidence="3">Uncharacterized protein</fullName>
    </submittedName>
</protein>
<feature type="compositionally biased region" description="Polar residues" evidence="1">
    <location>
        <begin position="414"/>
        <end position="423"/>
    </location>
</feature>
<keyword evidence="4" id="KW-1185">Reference proteome</keyword>
<sequence>MENSTMAKQHIFDLTQNAPEGINPYSLAMQALEKMEKPPFGHVFRSALTAFSLIHAATCLCCVAILVIPFFQGEVGGAQHNWILRRKYLGKHGTPYFILNNGLVIGVSYLIEGILFQFYVARQFENMNLARQTSLFSWYLIRLFYQLPGACATFIQAFTMLFISASQHSNITIRKYFIPPAIFNSLVIGFPVFVTVASIFLIAHKAGLIHKQDLSYQTLTKLFTDAIFLWDGGQKILSDSQKDLLKGAYEVFTTDTFLKNQSRILIGLFWAFVDIPSIVLYVGCVCALVTTVYQSITTPHKLRPKIIDPEESLQGPIVMAKESPRPLARSLRFLWLHYLSMSVALSMDAATEQSQRFKGLKLLSSRGTALFQPQAGGNIFYYKSVELNFHPDRYNYHAGDGKEAQKSARVHTGESLQGSSFDSKMTLRKEESM</sequence>
<feature type="transmembrane region" description="Helical" evidence="2">
    <location>
        <begin position="143"/>
        <end position="165"/>
    </location>
</feature>
<reference evidence="3" key="1">
    <citation type="submission" date="2017-12" db="EMBL/GenBank/DDBJ databases">
        <title>Gene loss provides genomic basis for host adaptation in cereal stripe rust fungi.</title>
        <authorList>
            <person name="Xia C."/>
        </authorList>
    </citation>
    <scope>NUCLEOTIDE SEQUENCE [LARGE SCALE GENOMIC DNA]</scope>
    <source>
        <strain evidence="3">93-210</strain>
    </source>
</reference>
<keyword evidence="2" id="KW-0812">Transmembrane</keyword>
<feature type="region of interest" description="Disordered" evidence="1">
    <location>
        <begin position="401"/>
        <end position="433"/>
    </location>
</feature>
<feature type="transmembrane region" description="Helical" evidence="2">
    <location>
        <begin position="268"/>
        <end position="293"/>
    </location>
</feature>
<dbReference type="VEuPathDB" id="FungiDB:PSTT_09106"/>
<feature type="transmembrane region" description="Helical" evidence="2">
    <location>
        <begin position="96"/>
        <end position="122"/>
    </location>
</feature>
<comment type="caution">
    <text evidence="3">The sequence shown here is derived from an EMBL/GenBank/DDBJ whole genome shotgun (WGS) entry which is preliminary data.</text>
</comment>
<name>A0A2S4V9J2_9BASI</name>
<feature type="transmembrane region" description="Helical" evidence="2">
    <location>
        <begin position="47"/>
        <end position="71"/>
    </location>
</feature>
<evidence type="ECO:0000313" key="4">
    <source>
        <dbReference type="Proteomes" id="UP000239156"/>
    </source>
</evidence>
<feature type="transmembrane region" description="Helical" evidence="2">
    <location>
        <begin position="177"/>
        <end position="203"/>
    </location>
</feature>
<dbReference type="AlphaFoldDB" id="A0A2S4V9J2"/>